<organism evidence="2 3">
    <name type="scientific">Meganyctiphanes norvegica</name>
    <name type="common">Northern krill</name>
    <name type="synonym">Thysanopoda norvegica</name>
    <dbReference type="NCBI Taxonomy" id="48144"/>
    <lineage>
        <taxon>Eukaryota</taxon>
        <taxon>Metazoa</taxon>
        <taxon>Ecdysozoa</taxon>
        <taxon>Arthropoda</taxon>
        <taxon>Crustacea</taxon>
        <taxon>Multicrustacea</taxon>
        <taxon>Malacostraca</taxon>
        <taxon>Eumalacostraca</taxon>
        <taxon>Eucarida</taxon>
        <taxon>Euphausiacea</taxon>
        <taxon>Euphausiidae</taxon>
        <taxon>Meganyctiphanes</taxon>
    </lineage>
</organism>
<reference evidence="2 3" key="1">
    <citation type="submission" date="2024-05" db="EMBL/GenBank/DDBJ databases">
        <authorList>
            <person name="Wallberg A."/>
        </authorList>
    </citation>
    <scope>NUCLEOTIDE SEQUENCE [LARGE SCALE GENOMIC DNA]</scope>
</reference>
<gene>
    <name evidence="2" type="ORF">MNOR_LOCUS2243</name>
</gene>
<dbReference type="AlphaFoldDB" id="A0AAV2PN48"/>
<feature type="chain" id="PRO_5043797108" description="WAP domain-containing protein" evidence="1">
    <location>
        <begin position="16"/>
        <end position="186"/>
    </location>
</feature>
<keyword evidence="1" id="KW-0732">Signal</keyword>
<sequence length="186" mass="20499">MFFFILLSIFFPSLGQNITEAPTKPMIAAPAHHNFISPFYRHHQHHPLAWGGFGLQHPHFRALPFNHVGVNPYPHGVHASSLYGSLGGSPHCAYFCTLPTGHYGCCDSAATTHPGTCPVNPPRSECPADRRIGTPLLSTTNRRSDTRLGLGAPLRCNVDVECAYSHRCCWDICAGYRTCKPTEFRG</sequence>
<feature type="signal peptide" evidence="1">
    <location>
        <begin position="1"/>
        <end position="15"/>
    </location>
</feature>
<dbReference type="EMBL" id="CAXKWB010000664">
    <property type="protein sequence ID" value="CAL4061671.1"/>
    <property type="molecule type" value="Genomic_DNA"/>
</dbReference>
<keyword evidence="3" id="KW-1185">Reference proteome</keyword>
<evidence type="ECO:0000313" key="2">
    <source>
        <dbReference type="EMBL" id="CAL4061671.1"/>
    </source>
</evidence>
<comment type="caution">
    <text evidence="2">The sequence shown here is derived from an EMBL/GenBank/DDBJ whole genome shotgun (WGS) entry which is preliminary data.</text>
</comment>
<name>A0AAV2PN48_MEGNR</name>
<evidence type="ECO:0008006" key="4">
    <source>
        <dbReference type="Google" id="ProtNLM"/>
    </source>
</evidence>
<accession>A0AAV2PN48</accession>
<evidence type="ECO:0000256" key="1">
    <source>
        <dbReference type="SAM" id="SignalP"/>
    </source>
</evidence>
<evidence type="ECO:0000313" key="3">
    <source>
        <dbReference type="Proteomes" id="UP001497623"/>
    </source>
</evidence>
<protein>
    <recommendedName>
        <fullName evidence="4">WAP domain-containing protein</fullName>
    </recommendedName>
</protein>
<dbReference type="Proteomes" id="UP001497623">
    <property type="component" value="Unassembled WGS sequence"/>
</dbReference>
<proteinExistence type="predicted"/>